<keyword evidence="3" id="KW-1185">Reference proteome</keyword>
<evidence type="ECO:0000256" key="1">
    <source>
        <dbReference type="SAM" id="MobiDB-lite"/>
    </source>
</evidence>
<dbReference type="AlphaFoldDB" id="A0A3A3Z0J9"/>
<gene>
    <name evidence="2" type="ORF">D5H78_09960</name>
</gene>
<evidence type="ECO:0000313" key="2">
    <source>
        <dbReference type="EMBL" id="RJK95916.1"/>
    </source>
</evidence>
<evidence type="ECO:0000313" key="3">
    <source>
        <dbReference type="Proteomes" id="UP000265614"/>
    </source>
</evidence>
<sequence length="431" mass="45721">MTYEETTGRLAAAVNDLLVAGATPPRRPLRVGEAAHHLMARDALVGATRELAAAAIGVRRQSVARLTAQHVVSNPAHVVHDALCSLPRGAVPARPPSELFAAEDAWSRCARASAELELHLDGVRRLPASGAWRVLRDVAALARTIGVLDEDLAVRLPPQLVSAERSLRCGAPHRLLRVAALELADQTDGLPERAGLRERSTAPPHVTLLRALKDVPEGLSRLAAVLDRVGPDFSALDLRATVRVAALALPLVADALPHSAQAQVARGLQAVLTDRLATLGPRDLRVQALSTELATQLRHSSRQVDDPTAQPAARQLLVLLQAARSAARSAAEAGRFYSSPNDGQARRSPHRLWCSVSSADAHARPFLVGLNQACRALTSAAKLEAQEGLALGTPLARLELSRPASPVRPPTPAGSAHPAVLVTPSRRRAPR</sequence>
<proteinExistence type="predicted"/>
<organism evidence="2 3">
    <name type="scientific">Vallicoccus soli</name>
    <dbReference type="NCBI Taxonomy" id="2339232"/>
    <lineage>
        <taxon>Bacteria</taxon>
        <taxon>Bacillati</taxon>
        <taxon>Actinomycetota</taxon>
        <taxon>Actinomycetes</taxon>
        <taxon>Motilibacterales</taxon>
        <taxon>Vallicoccaceae</taxon>
        <taxon>Vallicoccus</taxon>
    </lineage>
</organism>
<dbReference type="Proteomes" id="UP000265614">
    <property type="component" value="Unassembled WGS sequence"/>
</dbReference>
<reference evidence="2 3" key="1">
    <citation type="submission" date="2018-09" db="EMBL/GenBank/DDBJ databases">
        <title>YIM 75000 draft genome.</title>
        <authorList>
            <person name="Tang S."/>
            <person name="Feng Y."/>
        </authorList>
    </citation>
    <scope>NUCLEOTIDE SEQUENCE [LARGE SCALE GENOMIC DNA]</scope>
    <source>
        <strain evidence="2 3">YIM 75000</strain>
    </source>
</reference>
<feature type="region of interest" description="Disordered" evidence="1">
    <location>
        <begin position="401"/>
        <end position="431"/>
    </location>
</feature>
<dbReference type="RefSeq" id="WP_119950342.1">
    <property type="nucleotide sequence ID" value="NZ_QZEZ01000004.1"/>
</dbReference>
<dbReference type="EMBL" id="QZEZ01000004">
    <property type="protein sequence ID" value="RJK95916.1"/>
    <property type="molecule type" value="Genomic_DNA"/>
</dbReference>
<name>A0A3A3Z0J9_9ACTN</name>
<accession>A0A3A3Z0J9</accession>
<comment type="caution">
    <text evidence="2">The sequence shown here is derived from an EMBL/GenBank/DDBJ whole genome shotgun (WGS) entry which is preliminary data.</text>
</comment>
<protein>
    <submittedName>
        <fullName evidence="2">Uncharacterized protein</fullName>
    </submittedName>
</protein>